<comment type="caution">
    <text evidence="2">The sequence shown here is derived from an EMBL/GenBank/DDBJ whole genome shotgun (WGS) entry which is preliminary data.</text>
</comment>
<organism evidence="2 3">
    <name type="scientific">Pelagicoccus mobilis</name>
    <dbReference type="NCBI Taxonomy" id="415221"/>
    <lineage>
        <taxon>Bacteria</taxon>
        <taxon>Pseudomonadati</taxon>
        <taxon>Verrucomicrobiota</taxon>
        <taxon>Opitutia</taxon>
        <taxon>Puniceicoccales</taxon>
        <taxon>Pelagicoccaceae</taxon>
        <taxon>Pelagicoccus</taxon>
    </lineage>
</organism>
<dbReference type="Proteomes" id="UP000617628">
    <property type="component" value="Unassembled WGS sequence"/>
</dbReference>
<evidence type="ECO:0000313" key="2">
    <source>
        <dbReference type="EMBL" id="MBK1880612.1"/>
    </source>
</evidence>
<dbReference type="AlphaFoldDB" id="A0A934VSN4"/>
<keyword evidence="3" id="KW-1185">Reference proteome</keyword>
<accession>A0A934VSN4</accession>
<proteinExistence type="predicted"/>
<dbReference type="RefSeq" id="WP_200359765.1">
    <property type="nucleotide sequence ID" value="NZ_JAENIL010000104.1"/>
</dbReference>
<gene>
    <name evidence="2" type="ORF">JIN87_27245</name>
</gene>
<evidence type="ECO:0000256" key="1">
    <source>
        <dbReference type="SAM" id="SignalP"/>
    </source>
</evidence>
<feature type="signal peptide" evidence="1">
    <location>
        <begin position="1"/>
        <end position="17"/>
    </location>
</feature>
<name>A0A934VSN4_9BACT</name>
<dbReference type="EMBL" id="JAENIL010000104">
    <property type="protein sequence ID" value="MBK1880612.1"/>
    <property type="molecule type" value="Genomic_DNA"/>
</dbReference>
<reference evidence="2" key="1">
    <citation type="submission" date="2021-01" db="EMBL/GenBank/DDBJ databases">
        <title>Modified the classification status of verrucomicrobia.</title>
        <authorList>
            <person name="Feng X."/>
        </authorList>
    </citation>
    <scope>NUCLEOTIDE SEQUENCE</scope>
    <source>
        <strain evidence="2">KCTC 13126</strain>
    </source>
</reference>
<feature type="chain" id="PRO_5037578281" evidence="1">
    <location>
        <begin position="18"/>
        <end position="141"/>
    </location>
</feature>
<evidence type="ECO:0000313" key="3">
    <source>
        <dbReference type="Proteomes" id="UP000617628"/>
    </source>
</evidence>
<protein>
    <submittedName>
        <fullName evidence="2">Uncharacterized protein</fullName>
    </submittedName>
</protein>
<keyword evidence="1" id="KW-0732">Signal</keyword>
<sequence length="141" mass="16219">MKRIILVFALLPYLAWANEKTLDISIVQLLADPSTYEGKRVAVSGFLKMEFEGNAIYLHEDDYKNQIYKNGFWVRSGSEISPSLYDARDGYARVEGRFTTQRKGHFGLWSGTIEEIDRVILLPIERESKPIEIPTNGYKNK</sequence>